<proteinExistence type="predicted"/>
<protein>
    <submittedName>
        <fullName evidence="1">Uncharacterized protein</fullName>
    </submittedName>
</protein>
<dbReference type="AlphaFoldDB" id="A0A1V3XBK1"/>
<reference evidence="1 2" key="1">
    <citation type="submission" date="2017-02" db="EMBL/GenBank/DDBJ databases">
        <title>Complete genome sequences of Mycobacterium kansasii strains isolated from rhesus macaques.</title>
        <authorList>
            <person name="Panda A."/>
            <person name="Nagaraj S."/>
            <person name="Zhao X."/>
            <person name="Tettelin H."/>
            <person name="Detolla L.J."/>
        </authorList>
    </citation>
    <scope>NUCLEOTIDE SEQUENCE [LARGE SCALE GENOMIC DNA]</scope>
    <source>
        <strain evidence="1 2">11-3813</strain>
    </source>
</reference>
<gene>
    <name evidence="1" type="ORF">BZL30_3997</name>
</gene>
<sequence>MTPRFSGCRIRGIQRLTDCTMPADPGQRYADTFSNSDHKYK</sequence>
<dbReference type="Proteomes" id="UP000189229">
    <property type="component" value="Unassembled WGS sequence"/>
</dbReference>
<comment type="caution">
    <text evidence="1">The sequence shown here is derived from an EMBL/GenBank/DDBJ whole genome shotgun (WGS) entry which is preliminary data.</text>
</comment>
<accession>A0A1V3XBK1</accession>
<dbReference type="EMBL" id="MVBM01000003">
    <property type="protein sequence ID" value="OOK75831.1"/>
    <property type="molecule type" value="Genomic_DNA"/>
</dbReference>
<evidence type="ECO:0000313" key="2">
    <source>
        <dbReference type="Proteomes" id="UP000189229"/>
    </source>
</evidence>
<organism evidence="1 2">
    <name type="scientific">Mycobacterium kansasii</name>
    <dbReference type="NCBI Taxonomy" id="1768"/>
    <lineage>
        <taxon>Bacteria</taxon>
        <taxon>Bacillati</taxon>
        <taxon>Actinomycetota</taxon>
        <taxon>Actinomycetes</taxon>
        <taxon>Mycobacteriales</taxon>
        <taxon>Mycobacteriaceae</taxon>
        <taxon>Mycobacterium</taxon>
    </lineage>
</organism>
<name>A0A1V3XBK1_MYCKA</name>
<evidence type="ECO:0000313" key="1">
    <source>
        <dbReference type="EMBL" id="OOK75831.1"/>
    </source>
</evidence>